<dbReference type="Gene3D" id="3.40.50.2300">
    <property type="match status" value="1"/>
</dbReference>
<keyword evidence="2" id="KW-0597">Phosphoprotein</keyword>
<dbReference type="InterPro" id="IPR051819">
    <property type="entry name" value="PTS_sugar-specific_EIIB"/>
</dbReference>
<evidence type="ECO:0000256" key="3">
    <source>
        <dbReference type="ARBA" id="ARBA00022597"/>
    </source>
</evidence>
<dbReference type="OrthoDB" id="9808134at2"/>
<dbReference type="GO" id="GO:0016301">
    <property type="term" value="F:kinase activity"/>
    <property type="evidence" value="ECO:0007669"/>
    <property type="project" value="UniProtKB-KW"/>
</dbReference>
<gene>
    <name evidence="9" type="ORF">FK219_012665</name>
</gene>
<dbReference type="SUPFAM" id="SSF52794">
    <property type="entry name" value="PTS system IIB component-like"/>
    <property type="match status" value="1"/>
</dbReference>
<evidence type="ECO:0000256" key="7">
    <source>
        <dbReference type="PROSITE-ProRule" id="PRU00423"/>
    </source>
</evidence>
<dbReference type="EMBL" id="VIKT02000032">
    <property type="protein sequence ID" value="NHF64075.1"/>
    <property type="molecule type" value="Genomic_DNA"/>
</dbReference>
<proteinExistence type="predicted"/>
<evidence type="ECO:0000256" key="2">
    <source>
        <dbReference type="ARBA" id="ARBA00022553"/>
    </source>
</evidence>
<dbReference type="PANTHER" id="PTHR34581:SF2">
    <property type="entry name" value="PTS SYSTEM N,N'-DIACETYLCHITOBIOSE-SPECIFIC EIIB COMPONENT"/>
    <property type="match status" value="1"/>
</dbReference>
<accession>A0A9E5JNU7</accession>
<keyword evidence="6" id="KW-0418">Kinase</keyword>
<dbReference type="RefSeq" id="WP_152584227.1">
    <property type="nucleotide sequence ID" value="NZ_VIKT02000032.1"/>
</dbReference>
<evidence type="ECO:0000313" key="10">
    <source>
        <dbReference type="Proteomes" id="UP000818266"/>
    </source>
</evidence>
<protein>
    <recommendedName>
        <fullName evidence="8">PTS EIIB type-3 domain-containing protein</fullName>
    </recommendedName>
</protein>
<evidence type="ECO:0000259" key="8">
    <source>
        <dbReference type="PROSITE" id="PS51100"/>
    </source>
</evidence>
<reference evidence="9 10" key="1">
    <citation type="submission" date="2020-03" db="EMBL/GenBank/DDBJ databases">
        <title>Chryseoglobus sp. isolated from a deep-sea seamount.</title>
        <authorList>
            <person name="Zhang D.-C."/>
        </authorList>
    </citation>
    <scope>NUCLEOTIDE SEQUENCE [LARGE SCALE GENOMIC DNA]</scope>
    <source>
        <strain evidence="9 10">KN1116</strain>
    </source>
</reference>
<feature type="modified residue" description="Phosphocysteine; by EIIA" evidence="7">
    <location>
        <position position="9"/>
    </location>
</feature>
<keyword evidence="10" id="KW-1185">Reference proteome</keyword>
<dbReference type="GO" id="GO:0009401">
    <property type="term" value="P:phosphoenolpyruvate-dependent sugar phosphotransferase system"/>
    <property type="evidence" value="ECO:0007669"/>
    <property type="project" value="UniProtKB-KW"/>
</dbReference>
<dbReference type="InterPro" id="IPR003501">
    <property type="entry name" value="PTS_EIIB_2/3"/>
</dbReference>
<keyword evidence="4" id="KW-0808">Transferase</keyword>
<dbReference type="InterPro" id="IPR013012">
    <property type="entry name" value="PTS_EIIB_3"/>
</dbReference>
<sequence>MTRTVAIVCGAGVSSTFLARAVRDIVRERGLDWTVEALAEDQLVDRASSLDLVLLGQHVASRRDLVRSAMGEVPVGVLAHADHLTAARDAVALLSSTTEREGLSHG</sequence>
<keyword evidence="3" id="KW-0762">Sugar transport</keyword>
<dbReference type="AlphaFoldDB" id="A0A9E5JNU7"/>
<feature type="domain" description="PTS EIIB type-3" evidence="8">
    <location>
        <begin position="2"/>
        <end position="100"/>
    </location>
</feature>
<organism evidence="9 10">
    <name type="scientific">Microcella pacifica</name>
    <dbReference type="NCBI Taxonomy" id="2591847"/>
    <lineage>
        <taxon>Bacteria</taxon>
        <taxon>Bacillati</taxon>
        <taxon>Actinomycetota</taxon>
        <taxon>Actinomycetes</taxon>
        <taxon>Micrococcales</taxon>
        <taxon>Microbacteriaceae</taxon>
        <taxon>Microcella</taxon>
    </lineage>
</organism>
<dbReference type="Proteomes" id="UP000818266">
    <property type="component" value="Unassembled WGS sequence"/>
</dbReference>
<evidence type="ECO:0000256" key="5">
    <source>
        <dbReference type="ARBA" id="ARBA00022683"/>
    </source>
</evidence>
<evidence type="ECO:0000256" key="1">
    <source>
        <dbReference type="ARBA" id="ARBA00022448"/>
    </source>
</evidence>
<evidence type="ECO:0000256" key="6">
    <source>
        <dbReference type="ARBA" id="ARBA00022777"/>
    </source>
</evidence>
<dbReference type="InterPro" id="IPR036095">
    <property type="entry name" value="PTS_EIIB-like_sf"/>
</dbReference>
<evidence type="ECO:0000256" key="4">
    <source>
        <dbReference type="ARBA" id="ARBA00022679"/>
    </source>
</evidence>
<comment type="caution">
    <text evidence="9">The sequence shown here is derived from an EMBL/GenBank/DDBJ whole genome shotgun (WGS) entry which is preliminary data.</text>
</comment>
<evidence type="ECO:0000313" key="9">
    <source>
        <dbReference type="EMBL" id="NHF64075.1"/>
    </source>
</evidence>
<name>A0A9E5JNU7_9MICO</name>
<dbReference type="Pfam" id="PF02302">
    <property type="entry name" value="PTS_IIB"/>
    <property type="match status" value="1"/>
</dbReference>
<keyword evidence="1" id="KW-0813">Transport</keyword>
<dbReference type="PANTHER" id="PTHR34581">
    <property type="entry name" value="PTS SYSTEM N,N'-DIACETYLCHITOBIOSE-SPECIFIC EIIB COMPONENT"/>
    <property type="match status" value="1"/>
</dbReference>
<dbReference type="CDD" id="cd00133">
    <property type="entry name" value="PTS_IIB"/>
    <property type="match status" value="1"/>
</dbReference>
<dbReference type="GO" id="GO:0008982">
    <property type="term" value="F:protein-N(PI)-phosphohistidine-sugar phosphotransferase activity"/>
    <property type="evidence" value="ECO:0007669"/>
    <property type="project" value="InterPro"/>
</dbReference>
<dbReference type="PROSITE" id="PS51100">
    <property type="entry name" value="PTS_EIIB_TYPE_3"/>
    <property type="match status" value="1"/>
</dbReference>
<keyword evidence="5" id="KW-0598">Phosphotransferase system</keyword>